<reference evidence="3" key="1">
    <citation type="journal article" date="2023" name="Commun. Biol.">
        <title>Genome analysis of Parmales, the sister group of diatoms, reveals the evolutionary specialization of diatoms from phago-mixotrophs to photoautotrophs.</title>
        <authorList>
            <person name="Ban H."/>
            <person name="Sato S."/>
            <person name="Yoshikawa S."/>
            <person name="Yamada K."/>
            <person name="Nakamura Y."/>
            <person name="Ichinomiya M."/>
            <person name="Sato N."/>
            <person name="Blanc-Mathieu R."/>
            <person name="Endo H."/>
            <person name="Kuwata A."/>
            <person name="Ogata H."/>
        </authorList>
    </citation>
    <scope>NUCLEOTIDE SEQUENCE [LARGE SCALE GENOMIC DNA]</scope>
    <source>
        <strain evidence="3">NIES 3700</strain>
    </source>
</reference>
<dbReference type="AlphaFoldDB" id="A0A9W7AK33"/>
<dbReference type="Proteomes" id="UP001165122">
    <property type="component" value="Unassembled WGS sequence"/>
</dbReference>
<accession>A0A9W7AK33</accession>
<dbReference type="EMBL" id="BRXW01000628">
    <property type="protein sequence ID" value="GMH70822.1"/>
    <property type="molecule type" value="Genomic_DNA"/>
</dbReference>
<sequence length="174" mass="19549">MKACEIAFESIPESIIQVGGLLKQNYGDIKTIQVIGVISSIGAGAFIMTDGNFGFILSKYLQVPNDPYYRWISKIGGWEKKRQMFGMFLINACYFSQFVFAMSLFENSAKFIKRFATIYAYHGNDEEEVDEALVKLLGRSGADLERGVEGQLTFIQSSKSKSRIKQTKIEPSPN</sequence>
<evidence type="ECO:0000313" key="3">
    <source>
        <dbReference type="Proteomes" id="UP001165122"/>
    </source>
</evidence>
<evidence type="ECO:0000256" key="1">
    <source>
        <dbReference type="SAM" id="Phobius"/>
    </source>
</evidence>
<keyword evidence="1" id="KW-1133">Transmembrane helix</keyword>
<gene>
    <name evidence="2" type="ORF">TrLO_g10965</name>
</gene>
<keyword evidence="1" id="KW-0812">Transmembrane</keyword>
<protein>
    <submittedName>
        <fullName evidence="2">Uncharacterized protein</fullName>
    </submittedName>
</protein>
<comment type="caution">
    <text evidence="2">The sequence shown here is derived from an EMBL/GenBank/DDBJ whole genome shotgun (WGS) entry which is preliminary data.</text>
</comment>
<keyword evidence="3" id="KW-1185">Reference proteome</keyword>
<proteinExistence type="predicted"/>
<feature type="transmembrane region" description="Helical" evidence="1">
    <location>
        <begin position="84"/>
        <end position="105"/>
    </location>
</feature>
<name>A0A9W7AK33_9STRA</name>
<keyword evidence="1" id="KW-0472">Membrane</keyword>
<organism evidence="2 3">
    <name type="scientific">Triparma laevis f. longispina</name>
    <dbReference type="NCBI Taxonomy" id="1714387"/>
    <lineage>
        <taxon>Eukaryota</taxon>
        <taxon>Sar</taxon>
        <taxon>Stramenopiles</taxon>
        <taxon>Ochrophyta</taxon>
        <taxon>Bolidophyceae</taxon>
        <taxon>Parmales</taxon>
        <taxon>Triparmaceae</taxon>
        <taxon>Triparma</taxon>
    </lineage>
</organism>
<evidence type="ECO:0000313" key="2">
    <source>
        <dbReference type="EMBL" id="GMH70822.1"/>
    </source>
</evidence>